<comment type="similarity">
    <text evidence="1 2">Belongs to the UPF0301 (AlgH) family.</text>
</comment>
<dbReference type="Gene3D" id="3.40.1740.10">
    <property type="entry name" value="VC0467-like"/>
    <property type="match status" value="1"/>
</dbReference>
<comment type="caution">
    <text evidence="3">The sequence shown here is derived from an EMBL/GenBank/DDBJ whole genome shotgun (WGS) entry which is preliminary data.</text>
</comment>
<dbReference type="GO" id="GO:0005829">
    <property type="term" value="C:cytosol"/>
    <property type="evidence" value="ECO:0007669"/>
    <property type="project" value="TreeGrafter"/>
</dbReference>
<accession>A0A4S3KN28</accession>
<dbReference type="HAMAP" id="MF_00758">
    <property type="entry name" value="UPF0301"/>
    <property type="match status" value="1"/>
</dbReference>
<dbReference type="InterPro" id="IPR003774">
    <property type="entry name" value="AlgH-like"/>
</dbReference>
<reference evidence="3 4" key="1">
    <citation type="submission" date="2017-02" db="EMBL/GenBank/DDBJ databases">
        <title>Whole genome sequencing of Metallibacterium scheffleri DSM 24874 (T).</title>
        <authorList>
            <person name="Kumar S."/>
            <person name="Patil P."/>
            <person name="Patil P.B."/>
        </authorList>
    </citation>
    <scope>NUCLEOTIDE SEQUENCE [LARGE SCALE GENOMIC DNA]</scope>
    <source>
        <strain evidence="3 4">DSM 24874</strain>
    </source>
</reference>
<dbReference type="SUPFAM" id="SSF143456">
    <property type="entry name" value="VC0467-like"/>
    <property type="match status" value="1"/>
</dbReference>
<dbReference type="PANTHER" id="PTHR30327">
    <property type="entry name" value="UNCHARACTERIZED PROTEIN YQGE"/>
    <property type="match status" value="1"/>
</dbReference>
<gene>
    <name evidence="3" type="ORF">B1806_09895</name>
</gene>
<evidence type="ECO:0000313" key="3">
    <source>
        <dbReference type="EMBL" id="THD09828.1"/>
    </source>
</evidence>
<keyword evidence="4" id="KW-1185">Reference proteome</keyword>
<dbReference type="Proteomes" id="UP000307749">
    <property type="component" value="Unassembled WGS sequence"/>
</dbReference>
<sequence>MIATSTLTGHLLIAMPGLRDPDFEHTVTLICQHSEDGALGLVVNRPSDYHLQDLLQQMDISTDDDPLAQQAVLAGGPLQRERGFVLHNPDGHWASSYAIDERLMLTTSRDILEAIAAGHGPQQMLIALGYAGWEPGQLERELRDNAWLTVAADNELLFEVPLEQRWIAAAARMGVDAQRLTHYAGNA</sequence>
<dbReference type="OrthoDB" id="9807486at2"/>
<name>A0A4S3KN28_9GAMM</name>
<protein>
    <recommendedName>
        <fullName evidence="2">UPF0301 protein B1806_09895</fullName>
    </recommendedName>
</protein>
<evidence type="ECO:0000313" key="4">
    <source>
        <dbReference type="Proteomes" id="UP000307749"/>
    </source>
</evidence>
<dbReference type="AlphaFoldDB" id="A0A4S3KN28"/>
<dbReference type="Pfam" id="PF02622">
    <property type="entry name" value="DUF179"/>
    <property type="match status" value="1"/>
</dbReference>
<dbReference type="NCBIfam" id="NF001266">
    <property type="entry name" value="PRK00228.1-1"/>
    <property type="match status" value="1"/>
</dbReference>
<dbReference type="RefSeq" id="WP_081130026.1">
    <property type="nucleotide sequence ID" value="NZ_DAHXOC010000007.1"/>
</dbReference>
<evidence type="ECO:0000256" key="2">
    <source>
        <dbReference type="HAMAP-Rule" id="MF_00758"/>
    </source>
</evidence>
<organism evidence="3 4">
    <name type="scientific">Metallibacterium scheffleri</name>
    <dbReference type="NCBI Taxonomy" id="993689"/>
    <lineage>
        <taxon>Bacteria</taxon>
        <taxon>Pseudomonadati</taxon>
        <taxon>Pseudomonadota</taxon>
        <taxon>Gammaproteobacteria</taxon>
        <taxon>Lysobacterales</taxon>
        <taxon>Rhodanobacteraceae</taxon>
        <taxon>Metallibacterium</taxon>
    </lineage>
</organism>
<proteinExistence type="inferred from homology"/>
<dbReference type="PANTHER" id="PTHR30327:SF1">
    <property type="entry name" value="UPF0301 PROTEIN YQGE"/>
    <property type="match status" value="1"/>
</dbReference>
<dbReference type="EMBL" id="MWQO01000035">
    <property type="protein sequence ID" value="THD09828.1"/>
    <property type="molecule type" value="Genomic_DNA"/>
</dbReference>
<dbReference type="STRING" id="993689.GCA_002077135_02976"/>
<evidence type="ECO:0000256" key="1">
    <source>
        <dbReference type="ARBA" id="ARBA00009600"/>
    </source>
</evidence>